<evidence type="ECO:0000256" key="7">
    <source>
        <dbReference type="SAM" id="MobiDB-lite"/>
    </source>
</evidence>
<dbReference type="PROSITE" id="PS50082">
    <property type="entry name" value="WD_REPEATS_2"/>
    <property type="match status" value="5"/>
</dbReference>
<protein>
    <recommendedName>
        <fullName evidence="4 6">Polyadenylation factor subunit 2</fullName>
    </recommendedName>
</protein>
<accession>A0AAV5RCQ7</accession>
<feature type="region of interest" description="Disordered" evidence="7">
    <location>
        <begin position="277"/>
        <end position="319"/>
    </location>
</feature>
<dbReference type="EMBL" id="BTGC01000001">
    <property type="protein sequence ID" value="GMM49248.1"/>
    <property type="molecule type" value="Genomic_DNA"/>
</dbReference>
<dbReference type="InterPro" id="IPR001680">
    <property type="entry name" value="WD40_rpt"/>
</dbReference>
<evidence type="ECO:0000256" key="3">
    <source>
        <dbReference type="ARBA" id="ARBA00025498"/>
    </source>
</evidence>
<evidence type="ECO:0000313" key="8">
    <source>
        <dbReference type="EMBL" id="GMM49248.1"/>
    </source>
</evidence>
<reference evidence="8 9" key="1">
    <citation type="journal article" date="2023" name="Elife">
        <title>Identification of key yeast species and microbe-microbe interactions impacting larval growth of Drosophila in the wild.</title>
        <authorList>
            <person name="Mure A."/>
            <person name="Sugiura Y."/>
            <person name="Maeda R."/>
            <person name="Honda K."/>
            <person name="Sakurai N."/>
            <person name="Takahashi Y."/>
            <person name="Watada M."/>
            <person name="Katoh T."/>
            <person name="Gotoh A."/>
            <person name="Gotoh Y."/>
            <person name="Taniguchi I."/>
            <person name="Nakamura K."/>
            <person name="Hayashi T."/>
            <person name="Katayama T."/>
            <person name="Uemura T."/>
            <person name="Hattori Y."/>
        </authorList>
    </citation>
    <scope>NUCLEOTIDE SEQUENCE [LARGE SCALE GENOMIC DNA]</scope>
    <source>
        <strain evidence="8 9">SB-73</strain>
    </source>
</reference>
<keyword evidence="6" id="KW-0507">mRNA processing</keyword>
<dbReference type="PANTHER" id="PTHR22836:SF0">
    <property type="entry name" value="PRE-MRNA 3' END PROCESSING PROTEIN WDR33"/>
    <property type="match status" value="1"/>
</dbReference>
<keyword evidence="2" id="KW-0677">Repeat</keyword>
<feature type="repeat" description="WD" evidence="5">
    <location>
        <begin position="192"/>
        <end position="233"/>
    </location>
</feature>
<evidence type="ECO:0000256" key="1">
    <source>
        <dbReference type="ARBA" id="ARBA00022574"/>
    </source>
</evidence>
<dbReference type="SMART" id="SM00320">
    <property type="entry name" value="WD40"/>
    <property type="match status" value="7"/>
</dbReference>
<dbReference type="SUPFAM" id="SSF50978">
    <property type="entry name" value="WD40 repeat-like"/>
    <property type="match status" value="1"/>
</dbReference>
<feature type="repeat" description="WD" evidence="5">
    <location>
        <begin position="378"/>
        <end position="409"/>
    </location>
</feature>
<evidence type="ECO:0000256" key="5">
    <source>
        <dbReference type="PROSITE-ProRule" id="PRU00221"/>
    </source>
</evidence>
<dbReference type="Gene3D" id="2.130.10.10">
    <property type="entry name" value="YVTN repeat-like/Quinoprotein amine dehydrogenase"/>
    <property type="match status" value="3"/>
</dbReference>
<keyword evidence="9" id="KW-1185">Reference proteome</keyword>
<keyword evidence="6" id="KW-0539">Nucleus</keyword>
<evidence type="ECO:0000256" key="2">
    <source>
        <dbReference type="ARBA" id="ARBA00022737"/>
    </source>
</evidence>
<evidence type="ECO:0000256" key="6">
    <source>
        <dbReference type="RuleBase" id="RU369034"/>
    </source>
</evidence>
<dbReference type="GO" id="GO:0005847">
    <property type="term" value="C:mRNA cleavage and polyadenylation specificity factor complex"/>
    <property type="evidence" value="ECO:0007669"/>
    <property type="project" value="TreeGrafter"/>
</dbReference>
<dbReference type="Pfam" id="PF00400">
    <property type="entry name" value="WD40"/>
    <property type="match status" value="6"/>
</dbReference>
<sequence length="458" mass="50421">METGVVVDYGTELANWDVLQRRGQPTNGFGLESNPKSCIDLLPPPPLIATPSSSIMAKYVHAIYSKSKQPIYSLAWTPSGRRLLTGAMNGEFSLWHGMSFGFEMVMQAHENDIRCMKFSHSGEWLLSGDQDGVIKVWQPNFNNVKRHQVHTEVCRDVAWSPNDTKFATASDDGSVKVWSFATMTEDVVFSGRYAHGWDVKCVDWHPTYSLIASGSKDNTVRLWDPRQIQPIATINEFKNTVTKVKFQPQGSRQLLAAASRANSAHVFDLRLINTSPNSSAGSGSGSGSGLGSGSNSSSGVSGMYGSGSGPGLNSSSGSQKAFEVLRGHPADVSCLQWHPIHPELVSTGTHEGSIHHFLLNSSSYRDELGYMTPAWNIPKAHQWPVWDISYHPLGHILATASNDKSVKIWTRPLPGDSYNDIKVPSMYVDEIQEQNNQVKMLSIKDSAPKHEHRRVPGF</sequence>
<dbReference type="InterPro" id="IPR036322">
    <property type="entry name" value="WD40_repeat_dom_sf"/>
</dbReference>
<gene>
    <name evidence="8" type="ORF">DASB73_002060</name>
</gene>
<dbReference type="PRINTS" id="PR00320">
    <property type="entry name" value="GPROTEINBRPT"/>
</dbReference>
<dbReference type="InterPro" id="IPR045245">
    <property type="entry name" value="Pfs2-like"/>
</dbReference>
<feature type="repeat" description="WD" evidence="5">
    <location>
        <begin position="106"/>
        <end position="138"/>
    </location>
</feature>
<dbReference type="InterPro" id="IPR015943">
    <property type="entry name" value="WD40/YVTN_repeat-like_dom_sf"/>
</dbReference>
<dbReference type="InterPro" id="IPR020472">
    <property type="entry name" value="WD40_PAC1"/>
</dbReference>
<organism evidence="8 9">
    <name type="scientific">Starmerella bacillaris</name>
    <name type="common">Yeast</name>
    <name type="synonym">Candida zemplinina</name>
    <dbReference type="NCBI Taxonomy" id="1247836"/>
    <lineage>
        <taxon>Eukaryota</taxon>
        <taxon>Fungi</taxon>
        <taxon>Dikarya</taxon>
        <taxon>Ascomycota</taxon>
        <taxon>Saccharomycotina</taxon>
        <taxon>Dipodascomycetes</taxon>
        <taxon>Dipodascales</taxon>
        <taxon>Trichomonascaceae</taxon>
        <taxon>Starmerella</taxon>
    </lineage>
</organism>
<dbReference type="CDD" id="cd00200">
    <property type="entry name" value="WD40"/>
    <property type="match status" value="1"/>
</dbReference>
<evidence type="ECO:0000256" key="4">
    <source>
        <dbReference type="ARBA" id="ARBA00026154"/>
    </source>
</evidence>
<feature type="repeat" description="WD" evidence="5">
    <location>
        <begin position="64"/>
        <end position="95"/>
    </location>
</feature>
<dbReference type="PANTHER" id="PTHR22836">
    <property type="entry name" value="WD40 REPEAT PROTEIN"/>
    <property type="match status" value="1"/>
</dbReference>
<keyword evidence="1 5" id="KW-0853">WD repeat</keyword>
<feature type="compositionally biased region" description="Gly residues" evidence="7">
    <location>
        <begin position="282"/>
        <end position="292"/>
    </location>
</feature>
<dbReference type="PROSITE" id="PS50294">
    <property type="entry name" value="WD_REPEATS_REGION"/>
    <property type="match status" value="4"/>
</dbReference>
<dbReference type="Proteomes" id="UP001362899">
    <property type="component" value="Unassembled WGS sequence"/>
</dbReference>
<dbReference type="AlphaFoldDB" id="A0AAV5RCQ7"/>
<feature type="repeat" description="WD" evidence="5">
    <location>
        <begin position="147"/>
        <end position="188"/>
    </location>
</feature>
<comment type="function">
    <text evidence="3">Required for 3'-end cleavage and polyadenylation of pre-mRNAs. Also involved in chromosome segregation where it has a role in chromosome attachment to the mitotic spindle.</text>
</comment>
<dbReference type="GO" id="GO:0031124">
    <property type="term" value="P:mRNA 3'-end processing"/>
    <property type="evidence" value="ECO:0007669"/>
    <property type="project" value="UniProtKB-UniRule"/>
</dbReference>
<proteinExistence type="predicted"/>
<comment type="subcellular location">
    <subcellularLocation>
        <location evidence="6">Nucleus</location>
    </subcellularLocation>
</comment>
<name>A0AAV5RCQ7_STABA</name>
<evidence type="ECO:0000313" key="9">
    <source>
        <dbReference type="Proteomes" id="UP001362899"/>
    </source>
</evidence>
<comment type="caution">
    <text evidence="8">The sequence shown here is derived from an EMBL/GenBank/DDBJ whole genome shotgun (WGS) entry which is preliminary data.</text>
</comment>